<evidence type="ECO:0000256" key="8">
    <source>
        <dbReference type="ARBA" id="ARBA00047811"/>
    </source>
</evidence>
<dbReference type="InterPro" id="IPR050108">
    <property type="entry name" value="CDK"/>
</dbReference>
<evidence type="ECO:0000256" key="11">
    <source>
        <dbReference type="RuleBase" id="RU000304"/>
    </source>
</evidence>
<dbReference type="InterPro" id="IPR017441">
    <property type="entry name" value="Protein_kinase_ATP_BS"/>
</dbReference>
<comment type="catalytic activity">
    <reaction evidence="8">
        <text>L-threonyl-[protein] + ATP = O-phospho-L-threonyl-[protein] + ADP + H(+)</text>
        <dbReference type="Rhea" id="RHEA:46608"/>
        <dbReference type="Rhea" id="RHEA-COMP:11060"/>
        <dbReference type="Rhea" id="RHEA-COMP:11605"/>
        <dbReference type="ChEBI" id="CHEBI:15378"/>
        <dbReference type="ChEBI" id="CHEBI:30013"/>
        <dbReference type="ChEBI" id="CHEBI:30616"/>
        <dbReference type="ChEBI" id="CHEBI:61977"/>
        <dbReference type="ChEBI" id="CHEBI:456216"/>
        <dbReference type="EC" id="2.7.11.22"/>
    </reaction>
</comment>
<dbReference type="FunFam" id="3.30.200.20:FF:000664">
    <property type="entry name" value="Cyclin-dependent kinase F-1"/>
    <property type="match status" value="1"/>
</dbReference>
<sequence>MDPTPSSSTATKSWSIHTRPEIISKYEIQNRIGSGTFSDVYKARRLSDGLTVALKEVHDYQSAFREIESLQTLQHSPNVVVLHEYFYSPDEDAVLVLEYLTTDLASVIRKAKKEWGGLSVGEIKRWIVQILLAVDACHRSSIIHRDLKPANLLISSDGVLKLADFGQARIRIAPGFFSIHDNLQPQNQESSSMYQQQKTVSEPDIVNQENRPNPMVDIPLGTIEEYGPSDELKSKDLLDETDKDTNFADADTSCLATCTTSDVEDDFLKSNYSYDNNDGGAESGLLTSCVGTRWFRAPELLFGSENYGPEIDLWSLGCIISELFTLEPLFPGTSDIDQLSRIFNVLGNLNEEIWPGCAQLPDYQRISFEKVETPSGLASCLANRTQDEISLVKKLLCFDPAGRATAMELLHDKYLNEEPLPVPVSELRVPSSSHGAGPGSSGSDDWGGRQDMGSDSDFDEFGRFDVTKGSGGDFSIRFS</sequence>
<keyword evidence="5 10" id="KW-0547">Nucleotide-binding</keyword>
<evidence type="ECO:0000313" key="15">
    <source>
        <dbReference type="Proteomes" id="UP001229421"/>
    </source>
</evidence>
<dbReference type="AlphaFoldDB" id="A0AAD8P9U8"/>
<dbReference type="SUPFAM" id="SSF56112">
    <property type="entry name" value="Protein kinase-like (PK-like)"/>
    <property type="match status" value="1"/>
</dbReference>
<evidence type="ECO:0000256" key="2">
    <source>
        <dbReference type="ARBA" id="ARBA00012425"/>
    </source>
</evidence>
<dbReference type="SMART" id="SM00220">
    <property type="entry name" value="S_TKc"/>
    <property type="match status" value="1"/>
</dbReference>
<evidence type="ECO:0000256" key="1">
    <source>
        <dbReference type="ARBA" id="ARBA00006485"/>
    </source>
</evidence>
<evidence type="ECO:0000256" key="7">
    <source>
        <dbReference type="ARBA" id="ARBA00022840"/>
    </source>
</evidence>
<keyword evidence="15" id="KW-1185">Reference proteome</keyword>
<dbReference type="Gene3D" id="1.10.510.10">
    <property type="entry name" value="Transferase(Phosphotransferase) domain 1"/>
    <property type="match status" value="2"/>
</dbReference>
<protein>
    <recommendedName>
        <fullName evidence="2">cyclin-dependent kinase</fullName>
        <ecNumber evidence="2">2.7.11.22</ecNumber>
    </recommendedName>
</protein>
<dbReference type="PROSITE" id="PS00107">
    <property type="entry name" value="PROTEIN_KINASE_ATP"/>
    <property type="match status" value="1"/>
</dbReference>
<reference evidence="14" key="1">
    <citation type="journal article" date="2023" name="bioRxiv">
        <title>Improved chromosome-level genome assembly for marigold (Tagetes erecta).</title>
        <authorList>
            <person name="Jiang F."/>
            <person name="Yuan L."/>
            <person name="Wang S."/>
            <person name="Wang H."/>
            <person name="Xu D."/>
            <person name="Wang A."/>
            <person name="Fan W."/>
        </authorList>
    </citation>
    <scope>NUCLEOTIDE SEQUENCE</scope>
    <source>
        <strain evidence="14">WSJ</strain>
        <tissue evidence="14">Leaf</tissue>
    </source>
</reference>
<dbReference type="InterPro" id="IPR008271">
    <property type="entry name" value="Ser/Thr_kinase_AS"/>
</dbReference>
<evidence type="ECO:0000259" key="13">
    <source>
        <dbReference type="PROSITE" id="PS50011"/>
    </source>
</evidence>
<feature type="domain" description="Protein kinase" evidence="13">
    <location>
        <begin position="26"/>
        <end position="415"/>
    </location>
</feature>
<dbReference type="GO" id="GO:0005634">
    <property type="term" value="C:nucleus"/>
    <property type="evidence" value="ECO:0007669"/>
    <property type="project" value="TreeGrafter"/>
</dbReference>
<dbReference type="Proteomes" id="UP001229421">
    <property type="component" value="Unassembled WGS sequence"/>
</dbReference>
<evidence type="ECO:0000256" key="10">
    <source>
        <dbReference type="PROSITE-ProRule" id="PRU10141"/>
    </source>
</evidence>
<feature type="binding site" evidence="10">
    <location>
        <position position="55"/>
    </location>
    <ligand>
        <name>ATP</name>
        <dbReference type="ChEBI" id="CHEBI:30616"/>
    </ligand>
</feature>
<comment type="catalytic activity">
    <reaction evidence="9">
        <text>L-seryl-[protein] + ATP = O-phospho-L-seryl-[protein] + ADP + H(+)</text>
        <dbReference type="Rhea" id="RHEA:17989"/>
        <dbReference type="Rhea" id="RHEA-COMP:9863"/>
        <dbReference type="Rhea" id="RHEA-COMP:11604"/>
        <dbReference type="ChEBI" id="CHEBI:15378"/>
        <dbReference type="ChEBI" id="CHEBI:29999"/>
        <dbReference type="ChEBI" id="CHEBI:30616"/>
        <dbReference type="ChEBI" id="CHEBI:83421"/>
        <dbReference type="ChEBI" id="CHEBI:456216"/>
        <dbReference type="EC" id="2.7.11.22"/>
    </reaction>
</comment>
<dbReference type="Pfam" id="PF00069">
    <property type="entry name" value="Pkinase"/>
    <property type="match status" value="2"/>
</dbReference>
<evidence type="ECO:0000256" key="4">
    <source>
        <dbReference type="ARBA" id="ARBA00022679"/>
    </source>
</evidence>
<evidence type="ECO:0000256" key="5">
    <source>
        <dbReference type="ARBA" id="ARBA00022741"/>
    </source>
</evidence>
<evidence type="ECO:0000256" key="6">
    <source>
        <dbReference type="ARBA" id="ARBA00022777"/>
    </source>
</evidence>
<dbReference type="InterPro" id="IPR011009">
    <property type="entry name" value="Kinase-like_dom_sf"/>
</dbReference>
<evidence type="ECO:0000256" key="3">
    <source>
        <dbReference type="ARBA" id="ARBA00022527"/>
    </source>
</evidence>
<keyword evidence="3 11" id="KW-0723">Serine/threonine-protein kinase</keyword>
<keyword evidence="4" id="KW-0808">Transferase</keyword>
<comment type="caution">
    <text evidence="14">The sequence shown here is derived from an EMBL/GenBank/DDBJ whole genome shotgun (WGS) entry which is preliminary data.</text>
</comment>
<dbReference type="PROSITE" id="PS00108">
    <property type="entry name" value="PROTEIN_KINASE_ST"/>
    <property type="match status" value="1"/>
</dbReference>
<gene>
    <name evidence="14" type="ORF">QVD17_03346</name>
</gene>
<name>A0AAD8P9U8_TARER</name>
<proteinExistence type="inferred from homology"/>
<organism evidence="14 15">
    <name type="scientific">Tagetes erecta</name>
    <name type="common">African marigold</name>
    <dbReference type="NCBI Taxonomy" id="13708"/>
    <lineage>
        <taxon>Eukaryota</taxon>
        <taxon>Viridiplantae</taxon>
        <taxon>Streptophyta</taxon>
        <taxon>Embryophyta</taxon>
        <taxon>Tracheophyta</taxon>
        <taxon>Spermatophyta</taxon>
        <taxon>Magnoliopsida</taxon>
        <taxon>eudicotyledons</taxon>
        <taxon>Gunneridae</taxon>
        <taxon>Pentapetalae</taxon>
        <taxon>asterids</taxon>
        <taxon>campanulids</taxon>
        <taxon>Asterales</taxon>
        <taxon>Asteraceae</taxon>
        <taxon>Asteroideae</taxon>
        <taxon>Heliantheae alliance</taxon>
        <taxon>Tageteae</taxon>
        <taxon>Tagetes</taxon>
    </lineage>
</organism>
<accession>A0AAD8P9U8</accession>
<dbReference type="GO" id="GO:0005524">
    <property type="term" value="F:ATP binding"/>
    <property type="evidence" value="ECO:0007669"/>
    <property type="project" value="UniProtKB-UniRule"/>
</dbReference>
<dbReference type="EC" id="2.7.11.22" evidence="2"/>
<evidence type="ECO:0000256" key="9">
    <source>
        <dbReference type="ARBA" id="ARBA00048367"/>
    </source>
</evidence>
<comment type="similarity">
    <text evidence="1">Belongs to the protein kinase superfamily. CMGC Ser/Thr protein kinase family. CDC2/CDKX subfamily.</text>
</comment>
<keyword evidence="7 10" id="KW-0067">ATP-binding</keyword>
<feature type="region of interest" description="Disordered" evidence="12">
    <location>
        <begin position="425"/>
        <end position="479"/>
    </location>
</feature>
<dbReference type="PROSITE" id="PS50011">
    <property type="entry name" value="PROTEIN_KINASE_DOM"/>
    <property type="match status" value="1"/>
</dbReference>
<evidence type="ECO:0000256" key="12">
    <source>
        <dbReference type="SAM" id="MobiDB-lite"/>
    </source>
</evidence>
<keyword evidence="6" id="KW-0418">Kinase</keyword>
<dbReference type="EMBL" id="JAUHHV010000001">
    <property type="protein sequence ID" value="KAK1437552.1"/>
    <property type="molecule type" value="Genomic_DNA"/>
</dbReference>
<evidence type="ECO:0000313" key="14">
    <source>
        <dbReference type="EMBL" id="KAK1437552.1"/>
    </source>
</evidence>
<dbReference type="PANTHER" id="PTHR24056:SF171">
    <property type="entry name" value="CYCLIN-DEPENDENT KINASE 20"/>
    <property type="match status" value="1"/>
</dbReference>
<dbReference type="GO" id="GO:0004693">
    <property type="term" value="F:cyclin-dependent protein serine/threonine kinase activity"/>
    <property type="evidence" value="ECO:0007669"/>
    <property type="project" value="UniProtKB-EC"/>
</dbReference>
<dbReference type="InterPro" id="IPR000719">
    <property type="entry name" value="Prot_kinase_dom"/>
</dbReference>
<dbReference type="PANTHER" id="PTHR24056">
    <property type="entry name" value="CELL DIVISION PROTEIN KINASE"/>
    <property type="match status" value="1"/>
</dbReference>